<comment type="caution">
    <text evidence="12">The sequence shown here is derived from an EMBL/GenBank/DDBJ whole genome shotgun (WGS) entry which is preliminary data.</text>
</comment>
<name>A0A9C7PY20_9RHOD</name>
<evidence type="ECO:0000256" key="5">
    <source>
        <dbReference type="ARBA" id="ARBA00022793"/>
    </source>
</evidence>
<accession>A0A9C7PY20</accession>
<dbReference type="NCBIfam" id="TIGR00163">
    <property type="entry name" value="PS_decarb"/>
    <property type="match status" value="1"/>
</dbReference>
<keyword evidence="9" id="KW-1208">Phospholipid metabolism</keyword>
<reference evidence="12" key="2">
    <citation type="submission" date="2022-01" db="EMBL/GenBank/DDBJ databases">
        <authorList>
            <person name="Hirooka S."/>
            <person name="Miyagishima S.Y."/>
        </authorList>
    </citation>
    <scope>NUCLEOTIDE SEQUENCE</scope>
    <source>
        <strain evidence="12">NBRC 102759</strain>
    </source>
</reference>
<proteinExistence type="predicted"/>
<evidence type="ECO:0000256" key="7">
    <source>
        <dbReference type="ARBA" id="ARBA00023209"/>
    </source>
</evidence>
<evidence type="ECO:0000256" key="3">
    <source>
        <dbReference type="ARBA" id="ARBA00012243"/>
    </source>
</evidence>
<evidence type="ECO:0000256" key="4">
    <source>
        <dbReference type="ARBA" id="ARBA00022516"/>
    </source>
</evidence>
<evidence type="ECO:0000256" key="6">
    <source>
        <dbReference type="ARBA" id="ARBA00023098"/>
    </source>
</evidence>
<evidence type="ECO:0000256" key="1">
    <source>
        <dbReference type="ARBA" id="ARBA00001928"/>
    </source>
</evidence>
<dbReference type="Proteomes" id="UP001061958">
    <property type="component" value="Unassembled WGS sequence"/>
</dbReference>
<keyword evidence="8" id="KW-0456">Lyase</keyword>
<protein>
    <recommendedName>
        <fullName evidence="3">phosphatidylserine decarboxylase</fullName>
        <ecNumber evidence="3">4.1.1.65</ecNumber>
    </recommendedName>
</protein>
<keyword evidence="13" id="KW-1185">Reference proteome</keyword>
<evidence type="ECO:0000313" key="12">
    <source>
        <dbReference type="EMBL" id="GJQ11986.1"/>
    </source>
</evidence>
<reference evidence="12" key="1">
    <citation type="journal article" date="2022" name="Proc. Natl. Acad. Sci. U.S.A.">
        <title>Life cycle and functional genomics of the unicellular red alga Galdieria for elucidating algal and plant evolution and industrial use.</title>
        <authorList>
            <person name="Hirooka S."/>
            <person name="Itabashi T."/>
            <person name="Ichinose T.M."/>
            <person name="Onuma R."/>
            <person name="Fujiwara T."/>
            <person name="Yamashita S."/>
            <person name="Jong L.W."/>
            <person name="Tomita R."/>
            <person name="Iwane A.H."/>
            <person name="Miyagishima S.Y."/>
        </authorList>
    </citation>
    <scope>NUCLEOTIDE SEQUENCE</scope>
    <source>
        <strain evidence="12">NBRC 102759</strain>
    </source>
</reference>
<keyword evidence="6" id="KW-0443">Lipid metabolism</keyword>
<dbReference type="GO" id="GO:0004609">
    <property type="term" value="F:phosphatidylserine decarboxylase activity"/>
    <property type="evidence" value="ECO:0007669"/>
    <property type="project" value="UniProtKB-EC"/>
</dbReference>
<dbReference type="OrthoDB" id="4330at2759"/>
<dbReference type="GO" id="GO:0006646">
    <property type="term" value="P:phosphatidylethanolamine biosynthetic process"/>
    <property type="evidence" value="ECO:0007669"/>
    <property type="project" value="TreeGrafter"/>
</dbReference>
<dbReference type="EC" id="4.1.1.65" evidence="3"/>
<dbReference type="Pfam" id="PF02666">
    <property type="entry name" value="PS_Dcarbxylase"/>
    <property type="match status" value="1"/>
</dbReference>
<evidence type="ECO:0000256" key="9">
    <source>
        <dbReference type="ARBA" id="ARBA00023264"/>
    </source>
</evidence>
<dbReference type="GO" id="GO:0005739">
    <property type="term" value="C:mitochondrion"/>
    <property type="evidence" value="ECO:0007669"/>
    <property type="project" value="TreeGrafter"/>
</dbReference>
<evidence type="ECO:0000256" key="8">
    <source>
        <dbReference type="ARBA" id="ARBA00023239"/>
    </source>
</evidence>
<comment type="pathway">
    <text evidence="11">Phospholipid metabolism; phosphatidylethanolamine biosynthesis.</text>
</comment>
<keyword evidence="5" id="KW-0210">Decarboxylase</keyword>
<sequence>MRFRYVLIGILSMTTGTALATTFAVQRLDSDLNKQVQPFQPRTVVYLQKLPLKAITACWAWLGNRNLPASLREPTYRCYCNIFGCNVEEASEPLSNYNSLHEFFARSLKPGARVFQEHAVLNAPSDGTIVNCGRVVDDQIEQVKGMPWKLTHWLPYEEWNRYQNKHGNGTKSLFFLITYLAPGDYHNFHSPCDWHIQQYRYHTGTLLPVAPAIMKRVVGLLSLNESVTLLGEWRYGTMMMTAVGALNVGGIHLKLETTKVMDDTSRSITWPLNKGDQIGGFRFGSALLLVFLAPADFQFSVKTGDKVKCGDAIGCLSKN</sequence>
<dbReference type="EMBL" id="BQMJ01000029">
    <property type="protein sequence ID" value="GJQ11986.1"/>
    <property type="molecule type" value="Genomic_DNA"/>
</dbReference>
<dbReference type="InterPro" id="IPR033177">
    <property type="entry name" value="PSD-B"/>
</dbReference>
<evidence type="ECO:0000256" key="10">
    <source>
        <dbReference type="ARBA" id="ARBA00023317"/>
    </source>
</evidence>
<evidence type="ECO:0000256" key="11">
    <source>
        <dbReference type="ARBA" id="ARBA00024326"/>
    </source>
</evidence>
<keyword evidence="4" id="KW-0444">Lipid biosynthesis</keyword>
<gene>
    <name evidence="12" type="ORF">GpartN1_g3777.t1</name>
</gene>
<dbReference type="PANTHER" id="PTHR10067">
    <property type="entry name" value="PHOSPHATIDYLSERINE DECARBOXYLASE"/>
    <property type="match status" value="1"/>
</dbReference>
<organism evidence="12 13">
    <name type="scientific">Galdieria partita</name>
    <dbReference type="NCBI Taxonomy" id="83374"/>
    <lineage>
        <taxon>Eukaryota</taxon>
        <taxon>Rhodophyta</taxon>
        <taxon>Bangiophyceae</taxon>
        <taxon>Galdieriales</taxon>
        <taxon>Galdieriaceae</taxon>
        <taxon>Galdieria</taxon>
    </lineage>
</organism>
<comment type="cofactor">
    <cofactor evidence="1">
        <name>pyruvate</name>
        <dbReference type="ChEBI" id="CHEBI:15361"/>
    </cofactor>
</comment>
<evidence type="ECO:0000256" key="2">
    <source>
        <dbReference type="ARBA" id="ARBA00005189"/>
    </source>
</evidence>
<dbReference type="InterPro" id="IPR003817">
    <property type="entry name" value="PS_Dcarbxylase"/>
</dbReference>
<evidence type="ECO:0000313" key="13">
    <source>
        <dbReference type="Proteomes" id="UP001061958"/>
    </source>
</evidence>
<keyword evidence="10" id="KW-0670">Pyruvate</keyword>
<dbReference type="PANTHER" id="PTHR10067:SF6">
    <property type="entry name" value="PHOSPHATIDYLSERINE DECARBOXYLASE PROENZYME, MITOCHONDRIAL"/>
    <property type="match status" value="1"/>
</dbReference>
<keyword evidence="7" id="KW-0594">Phospholipid biosynthesis</keyword>
<dbReference type="AlphaFoldDB" id="A0A9C7PY20"/>
<comment type="pathway">
    <text evidence="2">Lipid metabolism.</text>
</comment>